<dbReference type="RefSeq" id="WP_264282415.1">
    <property type="nucleotide sequence ID" value="NZ_CP107006.1"/>
</dbReference>
<dbReference type="Proteomes" id="UP001162741">
    <property type="component" value="Chromosome"/>
</dbReference>
<evidence type="ECO:0000313" key="2">
    <source>
        <dbReference type="Proteomes" id="UP001162741"/>
    </source>
</evidence>
<protein>
    <recommendedName>
        <fullName evidence="3">Lipoprotein</fullName>
    </recommendedName>
</protein>
<evidence type="ECO:0008006" key="3">
    <source>
        <dbReference type="Google" id="ProtNLM"/>
    </source>
</evidence>
<keyword evidence="2" id="KW-1185">Reference proteome</keyword>
<proteinExistence type="predicted"/>
<accession>A0ABY6J4J0</accession>
<reference evidence="1" key="1">
    <citation type="submission" date="2022-10" db="EMBL/GenBank/DDBJ databases">
        <title>Chitinophaga sp. nov., isolated from soil.</title>
        <authorList>
            <person name="Jeon C.O."/>
        </authorList>
    </citation>
    <scope>NUCLEOTIDE SEQUENCE</scope>
    <source>
        <strain evidence="1">R8</strain>
    </source>
</reference>
<organism evidence="1 2">
    <name type="scientific">Chitinophaga horti</name>
    <dbReference type="NCBI Taxonomy" id="2920382"/>
    <lineage>
        <taxon>Bacteria</taxon>
        <taxon>Pseudomonadati</taxon>
        <taxon>Bacteroidota</taxon>
        <taxon>Chitinophagia</taxon>
        <taxon>Chitinophagales</taxon>
        <taxon>Chitinophagaceae</taxon>
        <taxon>Chitinophaga</taxon>
    </lineage>
</organism>
<dbReference type="PROSITE" id="PS51257">
    <property type="entry name" value="PROKAR_LIPOPROTEIN"/>
    <property type="match status" value="1"/>
</dbReference>
<sequence length="131" mass="14866">MKPAKNGLLVLSAFLLLSACKDPNQLKVLLGHGISLSKFRIELQTQDTLLRKVSFRRDSVAVIPDAPGRNEWRFFYRDSITASFPHIKTNGGDRHEYNFLVYEKDSLMMADIAIRGASPLDTTIVFQQVQR</sequence>
<gene>
    <name evidence="1" type="ORF">MKQ68_05485</name>
</gene>
<dbReference type="EMBL" id="CP107006">
    <property type="protein sequence ID" value="UYQ94542.1"/>
    <property type="molecule type" value="Genomic_DNA"/>
</dbReference>
<evidence type="ECO:0000313" key="1">
    <source>
        <dbReference type="EMBL" id="UYQ94542.1"/>
    </source>
</evidence>
<name>A0ABY6J4J0_9BACT</name>